<evidence type="ECO:0000313" key="2">
    <source>
        <dbReference type="EMBL" id="EDM78918.1"/>
    </source>
</evidence>
<dbReference type="EMBL" id="ABCS01000025">
    <property type="protein sequence ID" value="EDM78918.1"/>
    <property type="molecule type" value="Genomic_DNA"/>
</dbReference>
<keyword evidence="1" id="KW-1133">Transmembrane helix</keyword>
<keyword evidence="3" id="KW-1185">Reference proteome</keyword>
<feature type="transmembrane region" description="Helical" evidence="1">
    <location>
        <begin position="268"/>
        <end position="285"/>
    </location>
</feature>
<feature type="transmembrane region" description="Helical" evidence="1">
    <location>
        <begin position="387"/>
        <end position="407"/>
    </location>
</feature>
<evidence type="ECO:0000313" key="3">
    <source>
        <dbReference type="Proteomes" id="UP000005801"/>
    </source>
</evidence>
<reference evidence="2 3" key="1">
    <citation type="submission" date="2007-06" db="EMBL/GenBank/DDBJ databases">
        <authorList>
            <person name="Shimkets L."/>
            <person name="Ferriera S."/>
            <person name="Johnson J."/>
            <person name="Kravitz S."/>
            <person name="Beeson K."/>
            <person name="Sutton G."/>
            <person name="Rogers Y.-H."/>
            <person name="Friedman R."/>
            <person name="Frazier M."/>
            <person name="Venter J.C."/>
        </authorList>
    </citation>
    <scope>NUCLEOTIDE SEQUENCE [LARGE SCALE GENOMIC DNA]</scope>
    <source>
        <strain evidence="2 3">SIR-1</strain>
    </source>
</reference>
<sequence length="661" mass="71835">MAEASEPSEHAPAGAWARWRYWLIVLVLALVAVFARRDAIDTGVVSDDYMHHAMLAGIYPATGEDGRDRRPFDLYAFLPADAEGLDEHAAVGTTPWWSVLPNDPDADGGSVRFAVLRPLSSALLTLDHALFPGRSARRWHLHSLLWLLAAIAGAALVWRRLFGEGLAVLAVALLACDPSWCTPLAWIANRCALVGATFGFLALAAHIYRRPIRSRSEGEPPPERARRLALVEAASLALAMAAGEYGLVAAAYVLAYELVAARGSVRERLVALAPATALALAYLALHRLLGYGTYGEVYANVFEAPSAWLSTASHRLPRLITAGLWSIPAETTKFLFQLDAHAPWADPGEDFFDFIDYHQRVAWLGVGLSLTLAIPARLGLHEHERRGLRALVLGAFLGLIPLCSAPAQVRLLVLTQLGACALMAGAALGCVRLVRGLFVPPQDRETGPSRGLALAGLALGAPPLLLALGLNTAHDLRWGQDQLDELIEFQRQSLAAFTQGDIGRGRVEPERLDGADVVVLNATSITTALHGSYVLDYHDQPLPRSWRPLAIRAPSFVAERRGAKVLELSAVDGGWLRNPAELNFRRSSQLLYAGDVRERPGLRVEVLADVQGFPTRVRFHFDVPLEELLFLHETKAGLVEWTPPPIGGNAPVPFARMTEID</sequence>
<keyword evidence="1" id="KW-0812">Transmembrane</keyword>
<feature type="transmembrane region" description="Helical" evidence="1">
    <location>
        <begin position="191"/>
        <end position="208"/>
    </location>
</feature>
<protein>
    <submittedName>
        <fullName evidence="2">Uncharacterized protein</fullName>
    </submittedName>
</protein>
<feature type="transmembrane region" description="Helical" evidence="1">
    <location>
        <begin position="19"/>
        <end position="35"/>
    </location>
</feature>
<dbReference type="OrthoDB" id="5512260at2"/>
<evidence type="ECO:0000256" key="1">
    <source>
        <dbReference type="SAM" id="Phobius"/>
    </source>
</evidence>
<dbReference type="RefSeq" id="WP_006971974.1">
    <property type="nucleotide sequence ID" value="NZ_ABCS01000025.1"/>
</dbReference>
<keyword evidence="1" id="KW-0472">Membrane</keyword>
<dbReference type="AlphaFoldDB" id="A6G5H5"/>
<dbReference type="STRING" id="391625.PPSIR1_03578"/>
<proteinExistence type="predicted"/>
<gene>
    <name evidence="2" type="ORF">PPSIR1_03578</name>
</gene>
<organism evidence="2 3">
    <name type="scientific">Plesiocystis pacifica SIR-1</name>
    <dbReference type="NCBI Taxonomy" id="391625"/>
    <lineage>
        <taxon>Bacteria</taxon>
        <taxon>Pseudomonadati</taxon>
        <taxon>Myxococcota</taxon>
        <taxon>Polyangia</taxon>
        <taxon>Nannocystales</taxon>
        <taxon>Nannocystaceae</taxon>
        <taxon>Plesiocystis</taxon>
    </lineage>
</organism>
<feature type="transmembrane region" description="Helical" evidence="1">
    <location>
        <begin position="144"/>
        <end position="161"/>
    </location>
</feature>
<dbReference type="Proteomes" id="UP000005801">
    <property type="component" value="Unassembled WGS sequence"/>
</dbReference>
<name>A6G5H5_9BACT</name>
<comment type="caution">
    <text evidence="2">The sequence shown here is derived from an EMBL/GenBank/DDBJ whole genome shotgun (WGS) entry which is preliminary data.</text>
</comment>
<feature type="transmembrane region" description="Helical" evidence="1">
    <location>
        <begin position="361"/>
        <end position="380"/>
    </location>
</feature>
<accession>A6G5H5</accession>